<evidence type="ECO:0000313" key="5">
    <source>
        <dbReference type="Proteomes" id="UP000219281"/>
    </source>
</evidence>
<dbReference type="PIRSF" id="PIRSF018266">
    <property type="entry name" value="FecR"/>
    <property type="match status" value="1"/>
</dbReference>
<dbReference type="InterPro" id="IPR006860">
    <property type="entry name" value="FecR"/>
</dbReference>
<feature type="domain" description="FecR protein" evidence="2">
    <location>
        <begin position="170"/>
        <end position="265"/>
    </location>
</feature>
<evidence type="ECO:0000259" key="3">
    <source>
        <dbReference type="Pfam" id="PF16344"/>
    </source>
</evidence>
<dbReference type="Proteomes" id="UP000219281">
    <property type="component" value="Unassembled WGS sequence"/>
</dbReference>
<dbReference type="InterPro" id="IPR032508">
    <property type="entry name" value="FecR_C"/>
</dbReference>
<evidence type="ECO:0000313" key="4">
    <source>
        <dbReference type="EMBL" id="SOD20510.1"/>
    </source>
</evidence>
<keyword evidence="1" id="KW-1133">Transmembrane helix</keyword>
<name>A0A286AF43_9SPHI</name>
<feature type="transmembrane region" description="Helical" evidence="1">
    <location>
        <begin position="67"/>
        <end position="87"/>
    </location>
</feature>
<proteinExistence type="predicted"/>
<dbReference type="Gene3D" id="3.55.50.30">
    <property type="match status" value="1"/>
</dbReference>
<keyword evidence="1" id="KW-0812">Transmembrane</keyword>
<dbReference type="Pfam" id="PF16344">
    <property type="entry name" value="FecR_C"/>
    <property type="match status" value="1"/>
</dbReference>
<accession>A0A286AF43</accession>
<dbReference type="OrthoDB" id="1099963at2"/>
<reference evidence="5" key="1">
    <citation type="submission" date="2017-09" db="EMBL/GenBank/DDBJ databases">
        <authorList>
            <person name="Varghese N."/>
            <person name="Submissions S."/>
        </authorList>
    </citation>
    <scope>NUCLEOTIDE SEQUENCE [LARGE SCALE GENOMIC DNA]</scope>
    <source>
        <strain evidence="5">CGMCC 1.12803</strain>
    </source>
</reference>
<dbReference type="EMBL" id="OCMT01000005">
    <property type="protein sequence ID" value="SOD20510.1"/>
    <property type="molecule type" value="Genomic_DNA"/>
</dbReference>
<feature type="domain" description="Protein FecR C-terminal" evidence="3">
    <location>
        <begin position="307"/>
        <end position="370"/>
    </location>
</feature>
<sequence length="383" mass="43215">MTSEEYIKLYQKYIDGKCNTEEVKQLFDYEDSFQLIDAQETTEDFALKTRISNRIEKEIDTKRSFKLWYRYVAAAVVIVSIGVFLTLKQNKEISIEKPKLANRVNKPVAKKIDTTVTVLTLADGTMVPLDEIKSGVLSEDDGLEIRKVKNGELSYHTSGQLIGNNKSLNKISIPKGATYKLTLADGTKVWLNAASSLSYPSHFSGDERLVELTGEAYFEVAKNERMPFKVKVRNTEVRVLGTHFNVSSYAEDGPVRTVLLEGSVQLAYLGNQKLLKPGYQAVTEGNSSNIILQKANTLQALSWKNGYFLFKENSIVEVMNQIARWYKVRVVYEDGIEGKLFGGIYDKSKNLEELLKGLELTGLVKFKIEEGVSSEERRVIVMD</sequence>
<keyword evidence="1" id="KW-0472">Membrane</keyword>
<dbReference type="FunFam" id="2.60.120.1440:FF:000001">
    <property type="entry name" value="Putative anti-sigma factor"/>
    <property type="match status" value="1"/>
</dbReference>
<dbReference type="PANTHER" id="PTHR30273:SF2">
    <property type="entry name" value="PROTEIN FECR"/>
    <property type="match status" value="1"/>
</dbReference>
<dbReference type="InterPro" id="IPR012373">
    <property type="entry name" value="Ferrdict_sens_TM"/>
</dbReference>
<protein>
    <submittedName>
        <fullName evidence="4">FecR family protein</fullName>
    </submittedName>
</protein>
<dbReference type="GO" id="GO:0016989">
    <property type="term" value="F:sigma factor antagonist activity"/>
    <property type="evidence" value="ECO:0007669"/>
    <property type="project" value="TreeGrafter"/>
</dbReference>
<organism evidence="4 5">
    <name type="scientific">Pedobacter xixiisoli</name>
    <dbReference type="NCBI Taxonomy" id="1476464"/>
    <lineage>
        <taxon>Bacteria</taxon>
        <taxon>Pseudomonadati</taxon>
        <taxon>Bacteroidota</taxon>
        <taxon>Sphingobacteriia</taxon>
        <taxon>Sphingobacteriales</taxon>
        <taxon>Sphingobacteriaceae</taxon>
        <taxon>Pedobacter</taxon>
    </lineage>
</organism>
<dbReference type="Gene3D" id="2.60.120.1440">
    <property type="match status" value="1"/>
</dbReference>
<evidence type="ECO:0000259" key="2">
    <source>
        <dbReference type="Pfam" id="PF04773"/>
    </source>
</evidence>
<evidence type="ECO:0000256" key="1">
    <source>
        <dbReference type="SAM" id="Phobius"/>
    </source>
</evidence>
<keyword evidence="5" id="KW-1185">Reference proteome</keyword>
<dbReference type="PANTHER" id="PTHR30273">
    <property type="entry name" value="PERIPLASMIC SIGNAL SENSOR AND SIGMA FACTOR ACTIVATOR FECR-RELATED"/>
    <property type="match status" value="1"/>
</dbReference>
<dbReference type="AlphaFoldDB" id="A0A286AF43"/>
<gene>
    <name evidence="4" type="ORF">SAMN06297358_4234</name>
</gene>
<dbReference type="RefSeq" id="WP_097134009.1">
    <property type="nucleotide sequence ID" value="NZ_OCMT01000005.1"/>
</dbReference>
<dbReference type="Pfam" id="PF04773">
    <property type="entry name" value="FecR"/>
    <property type="match status" value="1"/>
</dbReference>